<keyword evidence="4 5" id="KW-0067">ATP-binding</keyword>
<dbReference type="PROSITE" id="PS50011">
    <property type="entry name" value="PROTEIN_KINASE_DOM"/>
    <property type="match status" value="1"/>
</dbReference>
<keyword evidence="7" id="KW-0812">Transmembrane</keyword>
<dbReference type="KEGG" id="gog:C1280_11275"/>
<dbReference type="InterPro" id="IPR008271">
    <property type="entry name" value="Ser/Thr_kinase_AS"/>
</dbReference>
<dbReference type="AlphaFoldDB" id="A0A2Z3H1U6"/>
<evidence type="ECO:0000256" key="5">
    <source>
        <dbReference type="PROSITE-ProRule" id="PRU10141"/>
    </source>
</evidence>
<dbReference type="Gene3D" id="3.30.200.20">
    <property type="entry name" value="Phosphorylase Kinase, domain 1"/>
    <property type="match status" value="1"/>
</dbReference>
<dbReference type="PROSITE" id="PS00107">
    <property type="entry name" value="PROTEIN_KINASE_ATP"/>
    <property type="match status" value="1"/>
</dbReference>
<dbReference type="PANTHER" id="PTHR43289:SF6">
    <property type="entry name" value="SERINE_THREONINE-PROTEIN KINASE NEKL-3"/>
    <property type="match status" value="1"/>
</dbReference>
<organism evidence="9 10">
    <name type="scientific">Gemmata obscuriglobus</name>
    <dbReference type="NCBI Taxonomy" id="114"/>
    <lineage>
        <taxon>Bacteria</taxon>
        <taxon>Pseudomonadati</taxon>
        <taxon>Planctomycetota</taxon>
        <taxon>Planctomycetia</taxon>
        <taxon>Gemmatales</taxon>
        <taxon>Gemmataceae</taxon>
        <taxon>Gemmata</taxon>
    </lineage>
</organism>
<protein>
    <submittedName>
        <fullName evidence="9">Serine/threonine protein kinase</fullName>
    </submittedName>
</protein>
<proteinExistence type="predicted"/>
<dbReference type="InterPro" id="IPR017441">
    <property type="entry name" value="Protein_kinase_ATP_BS"/>
</dbReference>
<dbReference type="Proteomes" id="UP000245802">
    <property type="component" value="Chromosome"/>
</dbReference>
<feature type="compositionally biased region" description="Polar residues" evidence="6">
    <location>
        <begin position="374"/>
        <end position="383"/>
    </location>
</feature>
<feature type="domain" description="Protein kinase" evidence="8">
    <location>
        <begin position="72"/>
        <end position="347"/>
    </location>
</feature>
<dbReference type="GO" id="GO:0005524">
    <property type="term" value="F:ATP binding"/>
    <property type="evidence" value="ECO:0007669"/>
    <property type="project" value="UniProtKB-UniRule"/>
</dbReference>
<dbReference type="PANTHER" id="PTHR43289">
    <property type="entry name" value="MITOGEN-ACTIVATED PROTEIN KINASE KINASE KINASE 20-RELATED"/>
    <property type="match status" value="1"/>
</dbReference>
<evidence type="ECO:0000256" key="7">
    <source>
        <dbReference type="SAM" id="Phobius"/>
    </source>
</evidence>
<dbReference type="SMART" id="SM00220">
    <property type="entry name" value="S_TKc"/>
    <property type="match status" value="1"/>
</dbReference>
<evidence type="ECO:0000256" key="6">
    <source>
        <dbReference type="SAM" id="MobiDB-lite"/>
    </source>
</evidence>
<dbReference type="EMBL" id="CP025958">
    <property type="protein sequence ID" value="AWM37536.1"/>
    <property type="molecule type" value="Genomic_DNA"/>
</dbReference>
<keyword evidence="9" id="KW-0723">Serine/threonine-protein kinase</keyword>
<keyword evidence="7" id="KW-1133">Transmembrane helix</keyword>
<dbReference type="SUPFAM" id="SSF56112">
    <property type="entry name" value="Protein kinase-like (PK-like)"/>
    <property type="match status" value="1"/>
</dbReference>
<feature type="binding site" evidence="5">
    <location>
        <position position="101"/>
    </location>
    <ligand>
        <name>ATP</name>
        <dbReference type="ChEBI" id="CHEBI:30616"/>
    </ligand>
</feature>
<sequence>MPLETADDLVRTLQGSGLFTPEQIGAIVRDLNAFGTDLQGGMRHILKHERVTHYQLGKIIRGKSADLIVGSYVVLDKLGEGGMGKVFRARHGRTDRTVALKVIRPSLIVNPTVRGRYAREVQATGKLHHPNIVSVDDAGEADGKFFLAMEFVDGIDLARMMRDFQKLEVVEACEYVRQAALGLQHAHDHGLVHRDIKPSNIVVAGERHLPQATEPAVVKILDLGLARAVDPEDMVAPDLTRDHTVVGTPDYMAPEQAKNSKLVDARADLYSLGCTLYFLLTGRPPFPTGNAIEKLLQHQLERPAPLQALRPGVPAPVAEIVARLMAKRPDDRFQTAAEVAAILESYARYPDGSAAVPVVTVRPAPQNPAASGDTLPSRSTALPSSMGLAPSSATKHVLLDLPENPPAGVPAATSSDITPRPVDLAELTTKPRRGKRRQAPASRSNRARARPSRNGLAPVWVGAGVMTLLLLVVLVWAVRSVNSRLAPTPQPTPQMSPR</sequence>
<dbReference type="Gene3D" id="1.10.510.10">
    <property type="entry name" value="Transferase(Phosphotransferase) domain 1"/>
    <property type="match status" value="1"/>
</dbReference>
<feature type="region of interest" description="Disordered" evidence="6">
    <location>
        <begin position="365"/>
        <end position="453"/>
    </location>
</feature>
<dbReference type="OrthoDB" id="6111975at2"/>
<dbReference type="RefSeq" id="WP_010044649.1">
    <property type="nucleotide sequence ID" value="NZ_CP025958.1"/>
</dbReference>
<gene>
    <name evidence="9" type="ORF">C1280_11275</name>
</gene>
<evidence type="ECO:0000256" key="2">
    <source>
        <dbReference type="ARBA" id="ARBA00022741"/>
    </source>
</evidence>
<keyword evidence="3 9" id="KW-0418">Kinase</keyword>
<dbReference type="Pfam" id="PF00069">
    <property type="entry name" value="Pkinase"/>
    <property type="match status" value="1"/>
</dbReference>
<dbReference type="PROSITE" id="PS00108">
    <property type="entry name" value="PROTEIN_KINASE_ST"/>
    <property type="match status" value="1"/>
</dbReference>
<dbReference type="GO" id="GO:0004674">
    <property type="term" value="F:protein serine/threonine kinase activity"/>
    <property type="evidence" value="ECO:0007669"/>
    <property type="project" value="UniProtKB-KW"/>
</dbReference>
<name>A0A2Z3H1U6_9BACT</name>
<keyword evidence="10" id="KW-1185">Reference proteome</keyword>
<dbReference type="InterPro" id="IPR011009">
    <property type="entry name" value="Kinase-like_dom_sf"/>
</dbReference>
<reference evidence="9 10" key="1">
    <citation type="submission" date="2018-01" db="EMBL/GenBank/DDBJ databases">
        <title>G. obscuriglobus.</title>
        <authorList>
            <person name="Franke J."/>
            <person name="Blomberg W."/>
            <person name="Selmecki A."/>
        </authorList>
    </citation>
    <scope>NUCLEOTIDE SEQUENCE [LARGE SCALE GENOMIC DNA]</scope>
    <source>
        <strain evidence="9 10">DSM 5831</strain>
    </source>
</reference>
<evidence type="ECO:0000256" key="4">
    <source>
        <dbReference type="ARBA" id="ARBA00022840"/>
    </source>
</evidence>
<evidence type="ECO:0000256" key="1">
    <source>
        <dbReference type="ARBA" id="ARBA00022679"/>
    </source>
</evidence>
<keyword evidence="1" id="KW-0808">Transferase</keyword>
<dbReference type="CDD" id="cd14014">
    <property type="entry name" value="STKc_PknB_like"/>
    <property type="match status" value="1"/>
</dbReference>
<accession>A0A2Z3H1U6</accession>
<keyword evidence="7" id="KW-0472">Membrane</keyword>
<evidence type="ECO:0000256" key="3">
    <source>
        <dbReference type="ARBA" id="ARBA00022777"/>
    </source>
</evidence>
<dbReference type="InterPro" id="IPR000719">
    <property type="entry name" value="Prot_kinase_dom"/>
</dbReference>
<feature type="transmembrane region" description="Helical" evidence="7">
    <location>
        <begin position="457"/>
        <end position="478"/>
    </location>
</feature>
<keyword evidence="2 5" id="KW-0547">Nucleotide-binding</keyword>
<evidence type="ECO:0000313" key="10">
    <source>
        <dbReference type="Proteomes" id="UP000245802"/>
    </source>
</evidence>
<evidence type="ECO:0000313" key="9">
    <source>
        <dbReference type="EMBL" id="AWM37536.1"/>
    </source>
</evidence>
<evidence type="ECO:0000259" key="8">
    <source>
        <dbReference type="PROSITE" id="PS50011"/>
    </source>
</evidence>